<evidence type="ECO:0000313" key="1">
    <source>
        <dbReference type="EMBL" id="CAD0195885.1"/>
    </source>
</evidence>
<dbReference type="Proteomes" id="UP001154114">
    <property type="component" value="Chromosome 4"/>
</dbReference>
<proteinExistence type="predicted"/>
<reference evidence="1" key="1">
    <citation type="submission" date="2021-12" db="EMBL/GenBank/DDBJ databases">
        <authorList>
            <person name="King R."/>
        </authorList>
    </citation>
    <scope>NUCLEOTIDE SEQUENCE</scope>
</reference>
<sequence>MSTDEEAIVSRRRRTIDWRLCTGALWVSERGGWGFGAAWRAPMGGRLAQPAPLLWRCRRLARAHNGREALAPAQQWSGVPWRGTGVQLFGAMSATECGSMHDVTVVIEYFTHLYCGIWLWTK</sequence>
<organism evidence="1 2">
    <name type="scientific">Chrysodeixis includens</name>
    <name type="common">Soybean looper</name>
    <name type="synonym">Pseudoplusia includens</name>
    <dbReference type="NCBI Taxonomy" id="689277"/>
    <lineage>
        <taxon>Eukaryota</taxon>
        <taxon>Metazoa</taxon>
        <taxon>Ecdysozoa</taxon>
        <taxon>Arthropoda</taxon>
        <taxon>Hexapoda</taxon>
        <taxon>Insecta</taxon>
        <taxon>Pterygota</taxon>
        <taxon>Neoptera</taxon>
        <taxon>Endopterygota</taxon>
        <taxon>Lepidoptera</taxon>
        <taxon>Glossata</taxon>
        <taxon>Ditrysia</taxon>
        <taxon>Noctuoidea</taxon>
        <taxon>Noctuidae</taxon>
        <taxon>Plusiinae</taxon>
        <taxon>Chrysodeixis</taxon>
    </lineage>
</organism>
<accession>A0A9N8PX13</accession>
<protein>
    <submittedName>
        <fullName evidence="1">Uncharacterized protein</fullName>
    </submittedName>
</protein>
<gene>
    <name evidence="1" type="ORF">CINC_LOCUS10182</name>
</gene>
<keyword evidence="2" id="KW-1185">Reference proteome</keyword>
<name>A0A9N8PX13_CHRIL</name>
<evidence type="ECO:0000313" key="2">
    <source>
        <dbReference type="Proteomes" id="UP001154114"/>
    </source>
</evidence>
<dbReference type="EMBL" id="LR824007">
    <property type="protein sequence ID" value="CAD0195885.1"/>
    <property type="molecule type" value="Genomic_DNA"/>
</dbReference>
<dbReference type="AlphaFoldDB" id="A0A9N8PX13"/>